<organism evidence="1 2">
    <name type="scientific">Paenibacillus sophorae</name>
    <dbReference type="NCBI Taxonomy" id="1333845"/>
    <lineage>
        <taxon>Bacteria</taxon>
        <taxon>Bacillati</taxon>
        <taxon>Bacillota</taxon>
        <taxon>Bacilli</taxon>
        <taxon>Bacillales</taxon>
        <taxon>Paenibacillaceae</taxon>
        <taxon>Paenibacillus</taxon>
    </lineage>
</organism>
<name>A0A1H8UC09_9BACL</name>
<proteinExistence type="predicted"/>
<gene>
    <name evidence="1" type="ORF">SAMN04487895_11725</name>
</gene>
<evidence type="ECO:0000313" key="2">
    <source>
        <dbReference type="Proteomes" id="UP000198809"/>
    </source>
</evidence>
<reference evidence="1 2" key="1">
    <citation type="submission" date="2016-10" db="EMBL/GenBank/DDBJ databases">
        <authorList>
            <person name="de Groot N.N."/>
        </authorList>
    </citation>
    <scope>NUCLEOTIDE SEQUENCE [LARGE SCALE GENOMIC DNA]</scope>
    <source>
        <strain evidence="1 2">CGMCC 1.10238</strain>
    </source>
</reference>
<dbReference type="AlphaFoldDB" id="A0A1H8UC09"/>
<protein>
    <submittedName>
        <fullName evidence="1">Uncharacterized protein</fullName>
    </submittedName>
</protein>
<dbReference type="EMBL" id="FODH01000017">
    <property type="protein sequence ID" value="SEP00802.1"/>
    <property type="molecule type" value="Genomic_DNA"/>
</dbReference>
<dbReference type="STRING" id="1333845.SAMN04487895_11725"/>
<evidence type="ECO:0000313" key="1">
    <source>
        <dbReference type="EMBL" id="SEP00802.1"/>
    </source>
</evidence>
<dbReference type="Proteomes" id="UP000198809">
    <property type="component" value="Unassembled WGS sequence"/>
</dbReference>
<accession>A0A1H8UC09</accession>
<sequence length="77" mass="8912">MYDFDNFMEIPFLENNFSKTLIYHTNNINLTKPADSYSKIASAVHFMQIRVAAPYFFRDRNSIITYQATPVAVPSTL</sequence>